<evidence type="ECO:0000259" key="1">
    <source>
        <dbReference type="Pfam" id="PF04422"/>
    </source>
</evidence>
<gene>
    <name evidence="3" type="ORF">VB738_10035</name>
</gene>
<dbReference type="PANTHER" id="PTHR31332">
    <property type="entry name" value="7-HYDROXYMETHYL CHLOROPHYLL A REDUCTASE, CHLOROPLASTIC"/>
    <property type="match status" value="1"/>
</dbReference>
<accession>A0ABU5RV00</accession>
<proteinExistence type="predicted"/>
<comment type="caution">
    <text evidence="3">The sequence shown here is derived from an EMBL/GenBank/DDBJ whole genome shotgun (WGS) entry which is preliminary data.</text>
</comment>
<dbReference type="Pfam" id="PF04422">
    <property type="entry name" value="FrhB_FdhB_N"/>
    <property type="match status" value="1"/>
</dbReference>
<dbReference type="Proteomes" id="UP001304461">
    <property type="component" value="Unassembled WGS sequence"/>
</dbReference>
<protein>
    <submittedName>
        <fullName evidence="3">Coenzyme F420 hydrogenase/dehydrogenase, beta subunit C-terminal domain</fullName>
    </submittedName>
</protein>
<dbReference type="InterPro" id="IPR007516">
    <property type="entry name" value="Co_F420_Hydgase/DH_bsu_N"/>
</dbReference>
<keyword evidence="4" id="KW-1185">Reference proteome</keyword>
<sequence>MAEQRTFGSVLDRFLKKRWSPADIDRYVGTYREAWLTHATDGAIRERAASGGTTSAVLIEGLRQGLFEGAVVCEAVVEEGKVRPRFRIATDPDQILAARGSKYVESRFLPSVLPLLRSFEGRVAVVGLPCDIAALRQRCGTDPGLAAKLALTIALVCGHNSRTALIDAVTRRLEKQAGQPLRAYRFRIGHWRGHLEAEFADGSLLRRPTKTFNDYQNMFFFCERKCLSCHDHYGYAADLTMGDIWLFRLKDDPIKHTAVITRTAVGQALFDAATRSGAVAASALDIRDIMDGQARIGPAHYNVTARARAGRWLGLRIPDRVQAEVTWHDQLNAFWTLANVRLSESAWGRRLIFALPRPVIRGLLYLKKGLESVK</sequence>
<name>A0ABU5RV00_9CYAN</name>
<dbReference type="EMBL" id="JAYGHX010000005">
    <property type="protein sequence ID" value="MEA5391594.1"/>
    <property type="molecule type" value="Genomic_DNA"/>
</dbReference>
<feature type="domain" description="Coenzyme F420 hydrogenase/dehydrogenase beta subunit C-terminal" evidence="2">
    <location>
        <begin position="122"/>
        <end position="284"/>
    </location>
</feature>
<dbReference type="Pfam" id="PF04432">
    <property type="entry name" value="FrhB_FdhB_C"/>
    <property type="match status" value="1"/>
</dbReference>
<evidence type="ECO:0000313" key="4">
    <source>
        <dbReference type="Proteomes" id="UP001304461"/>
    </source>
</evidence>
<evidence type="ECO:0000259" key="2">
    <source>
        <dbReference type="Pfam" id="PF04432"/>
    </source>
</evidence>
<dbReference type="InterPro" id="IPR045220">
    <property type="entry name" value="FRHB/FDHB/HCAR-like"/>
</dbReference>
<organism evidence="3 4">
    <name type="scientific">Cyanobium gracile UHCC 0139</name>
    <dbReference type="NCBI Taxonomy" id="3110308"/>
    <lineage>
        <taxon>Bacteria</taxon>
        <taxon>Bacillati</taxon>
        <taxon>Cyanobacteriota</taxon>
        <taxon>Cyanophyceae</taxon>
        <taxon>Synechococcales</taxon>
        <taxon>Prochlorococcaceae</taxon>
        <taxon>Cyanobium</taxon>
    </lineage>
</organism>
<dbReference type="RefSeq" id="WP_323305612.1">
    <property type="nucleotide sequence ID" value="NZ_JAYGHX010000005.1"/>
</dbReference>
<evidence type="ECO:0000313" key="3">
    <source>
        <dbReference type="EMBL" id="MEA5391594.1"/>
    </source>
</evidence>
<dbReference type="PANTHER" id="PTHR31332:SF0">
    <property type="entry name" value="7-HYDROXYMETHYL CHLOROPHYLL A REDUCTASE, CHLOROPLASTIC"/>
    <property type="match status" value="1"/>
</dbReference>
<feature type="domain" description="Coenzyme F420 hydrogenase/dehydrogenase beta subunit N-terminal" evidence="1">
    <location>
        <begin position="37"/>
        <end position="106"/>
    </location>
</feature>
<dbReference type="InterPro" id="IPR007525">
    <property type="entry name" value="FrhB_FdhB_C"/>
</dbReference>
<reference evidence="3 4" key="1">
    <citation type="submission" date="2023-12" db="EMBL/GenBank/DDBJ databases">
        <title>Baltic Sea Cyanobacteria.</title>
        <authorList>
            <person name="Delbaje E."/>
            <person name="Fewer D.P."/>
            <person name="Shishido T.K."/>
        </authorList>
    </citation>
    <scope>NUCLEOTIDE SEQUENCE [LARGE SCALE GENOMIC DNA]</scope>
    <source>
        <strain evidence="3 4">UHCC 0139</strain>
    </source>
</reference>